<organism evidence="2 3">
    <name type="scientific">Streptomyces thermospinosisporus</name>
    <dbReference type="NCBI Taxonomy" id="161482"/>
    <lineage>
        <taxon>Bacteria</taxon>
        <taxon>Bacillati</taxon>
        <taxon>Actinomycetota</taxon>
        <taxon>Actinomycetes</taxon>
        <taxon>Kitasatosporales</taxon>
        <taxon>Streptomycetaceae</taxon>
        <taxon>Streptomyces</taxon>
    </lineage>
</organism>
<dbReference type="InterPro" id="IPR004365">
    <property type="entry name" value="NA-bd_OB_tRNA"/>
</dbReference>
<feature type="domain" description="OB" evidence="1">
    <location>
        <begin position="19"/>
        <end position="52"/>
    </location>
</feature>
<evidence type="ECO:0000259" key="1">
    <source>
        <dbReference type="Pfam" id="PF01336"/>
    </source>
</evidence>
<protein>
    <recommendedName>
        <fullName evidence="1">OB domain-containing protein</fullName>
    </recommendedName>
</protein>
<evidence type="ECO:0000313" key="3">
    <source>
        <dbReference type="Proteomes" id="UP001500973"/>
    </source>
</evidence>
<comment type="caution">
    <text evidence="2">The sequence shown here is derived from an EMBL/GenBank/DDBJ whole genome shotgun (WGS) entry which is preliminary data.</text>
</comment>
<gene>
    <name evidence="2" type="ORF">GCM10009601_44480</name>
</gene>
<dbReference type="Pfam" id="PF01336">
    <property type="entry name" value="tRNA_anti-codon"/>
    <property type="match status" value="1"/>
</dbReference>
<evidence type="ECO:0000313" key="2">
    <source>
        <dbReference type="EMBL" id="GAA1429362.1"/>
    </source>
</evidence>
<dbReference type="Gene3D" id="2.40.50.140">
    <property type="entry name" value="Nucleic acid-binding proteins"/>
    <property type="match status" value="1"/>
</dbReference>
<dbReference type="Proteomes" id="UP001500973">
    <property type="component" value="Unassembled WGS sequence"/>
</dbReference>
<proteinExistence type="predicted"/>
<sequence>MIQSRVHVSDLREHVGRTVTVCGWVNALRLQRKMQFVIVRDSTGLVRVTRPRHLRGQRRNLLTRTST</sequence>
<reference evidence="2 3" key="1">
    <citation type="journal article" date="2019" name="Int. J. Syst. Evol. Microbiol.">
        <title>The Global Catalogue of Microorganisms (GCM) 10K type strain sequencing project: providing services to taxonomists for standard genome sequencing and annotation.</title>
        <authorList>
            <consortium name="The Broad Institute Genomics Platform"/>
            <consortium name="The Broad Institute Genome Sequencing Center for Infectious Disease"/>
            <person name="Wu L."/>
            <person name="Ma J."/>
        </authorList>
    </citation>
    <scope>NUCLEOTIDE SEQUENCE [LARGE SCALE GENOMIC DNA]</scope>
    <source>
        <strain evidence="2 3">JCM 11756</strain>
    </source>
</reference>
<name>A0ABN1Z3A9_9ACTN</name>
<keyword evidence="3" id="KW-1185">Reference proteome</keyword>
<dbReference type="InterPro" id="IPR012340">
    <property type="entry name" value="NA-bd_OB-fold"/>
</dbReference>
<dbReference type="SUPFAM" id="SSF50249">
    <property type="entry name" value="Nucleic acid-binding proteins"/>
    <property type="match status" value="1"/>
</dbReference>
<dbReference type="EMBL" id="BAAAIZ010000069">
    <property type="protein sequence ID" value="GAA1429362.1"/>
    <property type="molecule type" value="Genomic_DNA"/>
</dbReference>
<accession>A0ABN1Z3A9</accession>